<dbReference type="Proteomes" id="UP000287651">
    <property type="component" value="Unassembled WGS sequence"/>
</dbReference>
<gene>
    <name evidence="1" type="ORF">B296_00011796</name>
</gene>
<sequence length="102" mass="11598">MEEEGRGKTCTHQLTWLVMRHDLRNPLPLEKREKGDGSLRRSLLFPASPLHHCSASTTAAGVLFPCTEVKYRSIVVLYKVKIVHDDQKFTRKTKIDEGPISP</sequence>
<dbReference type="AlphaFoldDB" id="A0A426ZTY1"/>
<comment type="caution">
    <text evidence="1">The sequence shown here is derived from an EMBL/GenBank/DDBJ whole genome shotgun (WGS) entry which is preliminary data.</text>
</comment>
<name>A0A426ZTY1_ENSVE</name>
<protein>
    <submittedName>
        <fullName evidence="1">Uncharacterized protein</fullName>
    </submittedName>
</protein>
<evidence type="ECO:0000313" key="2">
    <source>
        <dbReference type="Proteomes" id="UP000287651"/>
    </source>
</evidence>
<proteinExistence type="predicted"/>
<reference evidence="1 2" key="1">
    <citation type="journal article" date="2014" name="Agronomy (Basel)">
        <title>A Draft Genome Sequence for Ensete ventricosum, the Drought-Tolerant Tree Against Hunger.</title>
        <authorList>
            <person name="Harrison J."/>
            <person name="Moore K.A."/>
            <person name="Paszkiewicz K."/>
            <person name="Jones T."/>
            <person name="Grant M."/>
            <person name="Ambacheew D."/>
            <person name="Muzemil S."/>
            <person name="Studholme D.J."/>
        </authorList>
    </citation>
    <scope>NUCLEOTIDE SEQUENCE [LARGE SCALE GENOMIC DNA]</scope>
</reference>
<dbReference type="EMBL" id="AMZH03005087">
    <property type="protein sequence ID" value="RRT67314.1"/>
    <property type="molecule type" value="Genomic_DNA"/>
</dbReference>
<organism evidence="1 2">
    <name type="scientific">Ensete ventricosum</name>
    <name type="common">Abyssinian banana</name>
    <name type="synonym">Musa ensete</name>
    <dbReference type="NCBI Taxonomy" id="4639"/>
    <lineage>
        <taxon>Eukaryota</taxon>
        <taxon>Viridiplantae</taxon>
        <taxon>Streptophyta</taxon>
        <taxon>Embryophyta</taxon>
        <taxon>Tracheophyta</taxon>
        <taxon>Spermatophyta</taxon>
        <taxon>Magnoliopsida</taxon>
        <taxon>Liliopsida</taxon>
        <taxon>Zingiberales</taxon>
        <taxon>Musaceae</taxon>
        <taxon>Ensete</taxon>
    </lineage>
</organism>
<accession>A0A426ZTY1</accession>
<evidence type="ECO:0000313" key="1">
    <source>
        <dbReference type="EMBL" id="RRT67314.1"/>
    </source>
</evidence>